<dbReference type="PANTHER" id="PTHR48174:SF5">
    <property type="entry name" value="VACUOLAR PROTEIN SORTING-ASSOCIATED PROTEIN 62"/>
    <property type="match status" value="1"/>
</dbReference>
<evidence type="ECO:0000313" key="3">
    <source>
        <dbReference type="Proteomes" id="UP000799776"/>
    </source>
</evidence>
<dbReference type="Pfam" id="PF06101">
    <property type="entry name" value="Vps62"/>
    <property type="match status" value="1"/>
</dbReference>
<feature type="signal peptide" evidence="1">
    <location>
        <begin position="1"/>
        <end position="24"/>
    </location>
</feature>
<dbReference type="AlphaFoldDB" id="A0A9P4HYW8"/>
<evidence type="ECO:0008006" key="4">
    <source>
        <dbReference type="Google" id="ProtNLM"/>
    </source>
</evidence>
<dbReference type="PANTHER" id="PTHR48174">
    <property type="entry name" value="DUF946 FAMILY PROTEIN"/>
    <property type="match status" value="1"/>
</dbReference>
<keyword evidence="3" id="KW-1185">Reference proteome</keyword>
<dbReference type="Proteomes" id="UP000799776">
    <property type="component" value="Unassembled WGS sequence"/>
</dbReference>
<reference evidence="2" key="1">
    <citation type="journal article" date="2020" name="Stud. Mycol.">
        <title>101 Dothideomycetes genomes: a test case for predicting lifestyles and emergence of pathogens.</title>
        <authorList>
            <person name="Haridas S."/>
            <person name="Albert R."/>
            <person name="Binder M."/>
            <person name="Bloem J."/>
            <person name="Labutti K."/>
            <person name="Salamov A."/>
            <person name="Andreopoulos B."/>
            <person name="Baker S."/>
            <person name="Barry K."/>
            <person name="Bills G."/>
            <person name="Bluhm B."/>
            <person name="Cannon C."/>
            <person name="Castanera R."/>
            <person name="Culley D."/>
            <person name="Daum C."/>
            <person name="Ezra D."/>
            <person name="Gonzalez J."/>
            <person name="Henrissat B."/>
            <person name="Kuo A."/>
            <person name="Liang C."/>
            <person name="Lipzen A."/>
            <person name="Lutzoni F."/>
            <person name="Magnuson J."/>
            <person name="Mondo S."/>
            <person name="Nolan M."/>
            <person name="Ohm R."/>
            <person name="Pangilinan J."/>
            <person name="Park H.-J."/>
            <person name="Ramirez L."/>
            <person name="Alfaro M."/>
            <person name="Sun H."/>
            <person name="Tritt A."/>
            <person name="Yoshinaga Y."/>
            <person name="Zwiers L.-H."/>
            <person name="Turgeon B."/>
            <person name="Goodwin S."/>
            <person name="Spatafora J."/>
            <person name="Crous P."/>
            <person name="Grigoriev I."/>
        </authorList>
    </citation>
    <scope>NUCLEOTIDE SEQUENCE</scope>
    <source>
        <strain evidence="2">CBS 121410</strain>
    </source>
</reference>
<gene>
    <name evidence="2" type="ORF">K490DRAFT_54480</name>
</gene>
<organism evidence="2 3">
    <name type="scientific">Saccharata proteae CBS 121410</name>
    <dbReference type="NCBI Taxonomy" id="1314787"/>
    <lineage>
        <taxon>Eukaryota</taxon>
        <taxon>Fungi</taxon>
        <taxon>Dikarya</taxon>
        <taxon>Ascomycota</taxon>
        <taxon>Pezizomycotina</taxon>
        <taxon>Dothideomycetes</taxon>
        <taxon>Dothideomycetes incertae sedis</taxon>
        <taxon>Botryosphaeriales</taxon>
        <taxon>Saccharataceae</taxon>
        <taxon>Saccharata</taxon>
    </lineage>
</organism>
<feature type="chain" id="PRO_5040452369" description="Vacuolar protein sorting-associated protein 62" evidence="1">
    <location>
        <begin position="25"/>
        <end position="356"/>
    </location>
</feature>
<protein>
    <recommendedName>
        <fullName evidence="4">Vacuolar protein sorting-associated protein 62</fullName>
    </recommendedName>
</protein>
<dbReference type="InterPro" id="IPR009291">
    <property type="entry name" value="Vps62"/>
</dbReference>
<evidence type="ECO:0000313" key="2">
    <source>
        <dbReference type="EMBL" id="KAF2090067.1"/>
    </source>
</evidence>
<proteinExistence type="predicted"/>
<sequence length="356" mass="39112">MHTSPTRFCAAWALAAGVFPLLSAAVTTPAGLPQYVIDYAPLSYLYHEEAYFPSDLQAQLDNTQPEDNFTVVSNAPSPLTLDNLSQLNSLGGKDVYLTSKVDITTNPAWLTGVAPDCNGKTGNATSAAVIVVDKGNGTVDAFYMYFYAYNWGGLVLDFLQLGNHVGDWRGYVAETDHREHNMVRFVNGEPTYVWYSQHENGEAFAYPILHKSGNRPINYVANGTHANYAIPGIHDHTIPDLNLPYGLLDDYTDGPDTGGILWDPLLSANYYNYTNATGTPTFTPLDPSYPTDWLSYIAEWGDEQYPASDPRQELLFGGAIAKYSSGPTGPVDKQMSRVKVCPSNPYPCILRWVLGP</sequence>
<name>A0A9P4HYW8_9PEZI</name>
<accession>A0A9P4HYW8</accession>
<comment type="caution">
    <text evidence="2">The sequence shown here is derived from an EMBL/GenBank/DDBJ whole genome shotgun (WGS) entry which is preliminary data.</text>
</comment>
<dbReference type="EMBL" id="ML978713">
    <property type="protein sequence ID" value="KAF2090067.1"/>
    <property type="molecule type" value="Genomic_DNA"/>
</dbReference>
<dbReference type="OrthoDB" id="188042at2759"/>
<evidence type="ECO:0000256" key="1">
    <source>
        <dbReference type="SAM" id="SignalP"/>
    </source>
</evidence>
<keyword evidence="1" id="KW-0732">Signal</keyword>